<dbReference type="Proteomes" id="UP001152622">
    <property type="component" value="Chromosome 4"/>
</dbReference>
<reference evidence="2" key="1">
    <citation type="journal article" date="2023" name="Science">
        <title>Genome structures resolve the early diversification of teleost fishes.</title>
        <authorList>
            <person name="Parey E."/>
            <person name="Louis A."/>
            <person name="Montfort J."/>
            <person name="Bouchez O."/>
            <person name="Roques C."/>
            <person name="Iampietro C."/>
            <person name="Lluch J."/>
            <person name="Castinel A."/>
            <person name="Donnadieu C."/>
            <person name="Desvignes T."/>
            <person name="Floi Bucao C."/>
            <person name="Jouanno E."/>
            <person name="Wen M."/>
            <person name="Mejri S."/>
            <person name="Dirks R."/>
            <person name="Jansen H."/>
            <person name="Henkel C."/>
            <person name="Chen W.J."/>
            <person name="Zahm M."/>
            <person name="Cabau C."/>
            <person name="Klopp C."/>
            <person name="Thompson A.W."/>
            <person name="Robinson-Rechavi M."/>
            <person name="Braasch I."/>
            <person name="Lecointre G."/>
            <person name="Bobe J."/>
            <person name="Postlethwait J.H."/>
            <person name="Berthelot C."/>
            <person name="Roest Crollius H."/>
            <person name="Guiguen Y."/>
        </authorList>
    </citation>
    <scope>NUCLEOTIDE SEQUENCE</scope>
    <source>
        <strain evidence="2">WJC10195</strain>
    </source>
</reference>
<proteinExistence type="predicted"/>
<organism evidence="2 3">
    <name type="scientific">Synaphobranchus kaupii</name>
    <name type="common">Kaup's arrowtooth eel</name>
    <dbReference type="NCBI Taxonomy" id="118154"/>
    <lineage>
        <taxon>Eukaryota</taxon>
        <taxon>Metazoa</taxon>
        <taxon>Chordata</taxon>
        <taxon>Craniata</taxon>
        <taxon>Vertebrata</taxon>
        <taxon>Euteleostomi</taxon>
        <taxon>Actinopterygii</taxon>
        <taxon>Neopterygii</taxon>
        <taxon>Teleostei</taxon>
        <taxon>Anguilliformes</taxon>
        <taxon>Synaphobranchidae</taxon>
        <taxon>Synaphobranchus</taxon>
    </lineage>
</organism>
<name>A0A9Q1J3P4_SYNKA</name>
<keyword evidence="3" id="KW-1185">Reference proteome</keyword>
<feature type="region of interest" description="Disordered" evidence="1">
    <location>
        <begin position="129"/>
        <end position="210"/>
    </location>
</feature>
<dbReference type="AlphaFoldDB" id="A0A9Q1J3P4"/>
<accession>A0A9Q1J3P4</accession>
<feature type="compositionally biased region" description="Basic residues" evidence="1">
    <location>
        <begin position="40"/>
        <end position="51"/>
    </location>
</feature>
<comment type="caution">
    <text evidence="2">The sequence shown here is derived from an EMBL/GenBank/DDBJ whole genome shotgun (WGS) entry which is preliminary data.</text>
</comment>
<feature type="compositionally biased region" description="Polar residues" evidence="1">
    <location>
        <begin position="53"/>
        <end position="62"/>
    </location>
</feature>
<feature type="compositionally biased region" description="Basic residues" evidence="1">
    <location>
        <begin position="185"/>
        <end position="196"/>
    </location>
</feature>
<feature type="region of interest" description="Disordered" evidence="1">
    <location>
        <begin position="37"/>
        <end position="62"/>
    </location>
</feature>
<gene>
    <name evidence="2" type="ORF">SKAU_G00134840</name>
</gene>
<evidence type="ECO:0000313" key="2">
    <source>
        <dbReference type="EMBL" id="KAJ8364653.1"/>
    </source>
</evidence>
<evidence type="ECO:0000313" key="3">
    <source>
        <dbReference type="Proteomes" id="UP001152622"/>
    </source>
</evidence>
<dbReference type="EMBL" id="JAINUF010000004">
    <property type="protein sequence ID" value="KAJ8364653.1"/>
    <property type="molecule type" value="Genomic_DNA"/>
</dbReference>
<sequence>MSFCGCQSCGLVTAAGFFFGYGSIGISHRSWGRVSEARSRGRRLRPAHHHCPQIQTQGQEDQTPALKTPLFDSQEKVYLISHIPSNSKLKKSVFRVNIIRAVSLLAGSGCDGTIPAVWIQCWRADPDLPPNPSGPDSPLCSRRPGLPSGVTDAPHHQGPLAAAAEMRGLAQGLEGESAAPPHPPAVKRPRVLHKRRKEEIKTSSGKAWRG</sequence>
<evidence type="ECO:0000256" key="1">
    <source>
        <dbReference type="SAM" id="MobiDB-lite"/>
    </source>
</evidence>
<protein>
    <submittedName>
        <fullName evidence="2">Uncharacterized protein</fullName>
    </submittedName>
</protein>